<keyword evidence="2 4" id="KW-0378">Hydrolase</keyword>
<dbReference type="Proteomes" id="UP001164286">
    <property type="component" value="Unassembled WGS sequence"/>
</dbReference>
<evidence type="ECO:0000259" key="5">
    <source>
        <dbReference type="PROSITE" id="PS51746"/>
    </source>
</evidence>
<dbReference type="InterPro" id="IPR000222">
    <property type="entry name" value="PP2C_BS"/>
</dbReference>
<evidence type="ECO:0000313" key="7">
    <source>
        <dbReference type="Proteomes" id="UP001164286"/>
    </source>
</evidence>
<dbReference type="PANTHER" id="PTHR13832:SF589">
    <property type="entry name" value="[PYRUVATE DEHYDROGENASE [ACETYL-TRANSFERRING]]-PHOSPHATASE 2, MITOCHONDRIAL"/>
    <property type="match status" value="1"/>
</dbReference>
<dbReference type="SUPFAM" id="SSF81606">
    <property type="entry name" value="PP2C-like"/>
    <property type="match status" value="1"/>
</dbReference>
<dbReference type="GeneID" id="77728906"/>
<evidence type="ECO:0000256" key="1">
    <source>
        <dbReference type="ARBA" id="ARBA00022723"/>
    </source>
</evidence>
<name>A0AA38H6G9_9TREE</name>
<dbReference type="SMART" id="SM00332">
    <property type="entry name" value="PP2Cc"/>
    <property type="match status" value="1"/>
</dbReference>
<comment type="caution">
    <text evidence="6">The sequence shown here is derived from an EMBL/GenBank/DDBJ whole genome shotgun (WGS) entry which is preliminary data.</text>
</comment>
<dbReference type="InterPro" id="IPR001932">
    <property type="entry name" value="PPM-type_phosphatase-like_dom"/>
</dbReference>
<dbReference type="CDD" id="cd00143">
    <property type="entry name" value="PP2Cc"/>
    <property type="match status" value="1"/>
</dbReference>
<evidence type="ECO:0000313" key="6">
    <source>
        <dbReference type="EMBL" id="KAI9634687.1"/>
    </source>
</evidence>
<dbReference type="Gene3D" id="3.60.40.10">
    <property type="entry name" value="PPM-type phosphatase domain"/>
    <property type="match status" value="1"/>
</dbReference>
<dbReference type="AlphaFoldDB" id="A0AA38H6G9"/>
<dbReference type="PANTHER" id="PTHR13832">
    <property type="entry name" value="PROTEIN PHOSPHATASE 2C"/>
    <property type="match status" value="1"/>
</dbReference>
<keyword evidence="7" id="KW-1185">Reference proteome</keyword>
<dbReference type="PROSITE" id="PS51746">
    <property type="entry name" value="PPM_2"/>
    <property type="match status" value="1"/>
</dbReference>
<sequence>MSFAAGTRPLLGVASSSRQTLKKGFHDFIRGRTPGGTYKVPLSSSNIVGVYSSRGQRPYQEDTSSAFGLQLPPQELEASYRERLKTQWDGSKAGSEFFASQVGFFGIFDGHGGQEVSTYLKENLHRLTEEATRAQIPEIVAFTQKHGGYFKRWRGGALQRWTKNSLSEPGTGMSVLSIEERLTLAFLQADKTVLETIDRARRCGATATVGLLHSLDTPAEPYWAASKLCLTIAHCGDTRAILCKTATGEATTLTENHHAESRIESARLRRMGGDRLISDSFGESRWMGVVENTRSIGDGEWKPSGITAEPEVRSQIIDGDAYAYLILVTDGLTSLITDQEIVDLARSAPDPSKAARAIVSFGEDLSAQDNCTCVVVPLKGWGKVGGQDITKDRREYRRRQAGALSTRMQRM</sequence>
<comment type="similarity">
    <text evidence="4">Belongs to the PP2C family.</text>
</comment>
<dbReference type="InterPro" id="IPR015655">
    <property type="entry name" value="PP2C"/>
</dbReference>
<proteinExistence type="inferred from homology"/>
<dbReference type="GO" id="GO:0046872">
    <property type="term" value="F:metal ion binding"/>
    <property type="evidence" value="ECO:0007669"/>
    <property type="project" value="UniProtKB-KW"/>
</dbReference>
<keyword evidence="3 4" id="KW-0904">Protein phosphatase</keyword>
<feature type="domain" description="PPM-type phosphatase" evidence="5">
    <location>
        <begin position="47"/>
        <end position="378"/>
    </location>
</feature>
<reference evidence="6" key="1">
    <citation type="journal article" date="2022" name="G3 (Bethesda)">
        <title>High quality genome of the basidiomycete yeast Dioszegia hungarica PDD-24b-2 isolated from cloud water.</title>
        <authorList>
            <person name="Jarrige D."/>
            <person name="Haridas S."/>
            <person name="Bleykasten-Grosshans C."/>
            <person name="Joly M."/>
            <person name="Nadalig T."/>
            <person name="Sancelme M."/>
            <person name="Vuilleumier S."/>
            <person name="Grigoriev I.V."/>
            <person name="Amato P."/>
            <person name="Bringel F."/>
        </authorList>
    </citation>
    <scope>NUCLEOTIDE SEQUENCE</scope>
    <source>
        <strain evidence="6">PDD-24b-2</strain>
    </source>
</reference>
<evidence type="ECO:0000256" key="2">
    <source>
        <dbReference type="ARBA" id="ARBA00022801"/>
    </source>
</evidence>
<dbReference type="Pfam" id="PF00481">
    <property type="entry name" value="PP2C"/>
    <property type="match status" value="1"/>
</dbReference>
<dbReference type="GO" id="GO:0004722">
    <property type="term" value="F:protein serine/threonine phosphatase activity"/>
    <property type="evidence" value="ECO:0007669"/>
    <property type="project" value="InterPro"/>
</dbReference>
<gene>
    <name evidence="6" type="ORF">MKK02DRAFT_37564</name>
</gene>
<protein>
    <submittedName>
        <fullName evidence="6">Phosphatase 2C-like domain-containing protein</fullName>
    </submittedName>
</protein>
<dbReference type="PROSITE" id="PS01032">
    <property type="entry name" value="PPM_1"/>
    <property type="match status" value="1"/>
</dbReference>
<accession>A0AA38H6G9</accession>
<organism evidence="6 7">
    <name type="scientific">Dioszegia hungarica</name>
    <dbReference type="NCBI Taxonomy" id="4972"/>
    <lineage>
        <taxon>Eukaryota</taxon>
        <taxon>Fungi</taxon>
        <taxon>Dikarya</taxon>
        <taxon>Basidiomycota</taxon>
        <taxon>Agaricomycotina</taxon>
        <taxon>Tremellomycetes</taxon>
        <taxon>Tremellales</taxon>
        <taxon>Bulleribasidiaceae</taxon>
        <taxon>Dioszegia</taxon>
    </lineage>
</organism>
<keyword evidence="1" id="KW-0479">Metal-binding</keyword>
<evidence type="ECO:0000256" key="4">
    <source>
        <dbReference type="RuleBase" id="RU003465"/>
    </source>
</evidence>
<dbReference type="InterPro" id="IPR036457">
    <property type="entry name" value="PPM-type-like_dom_sf"/>
</dbReference>
<evidence type="ECO:0000256" key="3">
    <source>
        <dbReference type="ARBA" id="ARBA00022912"/>
    </source>
</evidence>
<dbReference type="RefSeq" id="XP_052944464.1">
    <property type="nucleotide sequence ID" value="XM_053089701.1"/>
</dbReference>
<dbReference type="EMBL" id="JAKWFO010000006">
    <property type="protein sequence ID" value="KAI9634687.1"/>
    <property type="molecule type" value="Genomic_DNA"/>
</dbReference>